<gene>
    <name evidence="2" type="ORF">ADH66_12090</name>
</gene>
<keyword evidence="1" id="KW-0472">Membrane</keyword>
<feature type="transmembrane region" description="Helical" evidence="1">
    <location>
        <begin position="170"/>
        <end position="197"/>
    </location>
</feature>
<evidence type="ECO:0000313" key="2">
    <source>
        <dbReference type="EMBL" id="ASB41332.1"/>
    </source>
</evidence>
<dbReference type="InterPro" id="IPR010390">
    <property type="entry name" value="ABC-2_transporter-like"/>
</dbReference>
<dbReference type="PANTHER" id="PTHR36833:SF1">
    <property type="entry name" value="INTEGRAL MEMBRANE TRANSPORT PROTEIN"/>
    <property type="match status" value="1"/>
</dbReference>
<feature type="transmembrane region" description="Helical" evidence="1">
    <location>
        <begin position="254"/>
        <end position="277"/>
    </location>
</feature>
<protein>
    <recommendedName>
        <fullName evidence="4">ABC transporter permease</fullName>
    </recommendedName>
</protein>
<dbReference type="Pfam" id="PF06182">
    <property type="entry name" value="ABC2_membrane_6"/>
    <property type="match status" value="1"/>
</dbReference>
<dbReference type="PANTHER" id="PTHR36833">
    <property type="entry name" value="SLR0610 PROTEIN-RELATED"/>
    <property type="match status" value="1"/>
</dbReference>
<feature type="transmembrane region" description="Helical" evidence="1">
    <location>
        <begin position="88"/>
        <end position="106"/>
    </location>
</feature>
<dbReference type="EMBL" id="CP021422">
    <property type="protein sequence ID" value="ASB41332.1"/>
    <property type="molecule type" value="Genomic_DNA"/>
</dbReference>
<sequence>MHLRRRFDKFCCAKHRAIKEDHMQEIKSGLKMYGALLKMTLRGILQYRVDFWMSLVSVCLLNGANIVQLSVISWRFHALGSWQVGDLLVLYGLFLISWSIFSVFFFKLSKIEDEIVSGSFDVYLLRPVSPFLQLVGGDIKYTGLCDTLLGVVLVPMGLAMNGTHWGLWQILWFVVFVLSGGAIAVCIKFLISCATFWTTKANALNQVFIQIYLLTQKYPVTIFGPAFRVLVTGLVPVAYLNFYPAVFLLGKSDAPFWMCTLSPVVALVLAGISALVWRRGLRRYNSCGG</sequence>
<keyword evidence="3" id="KW-1185">Reference proteome</keyword>
<organism evidence="2 3">
    <name type="scientific">Acutalibacter muris</name>
    <dbReference type="NCBI Taxonomy" id="1796620"/>
    <lineage>
        <taxon>Bacteria</taxon>
        <taxon>Bacillati</taxon>
        <taxon>Bacillota</taxon>
        <taxon>Clostridia</taxon>
        <taxon>Eubacteriales</taxon>
        <taxon>Acutalibacteraceae</taxon>
        <taxon>Acutalibacter</taxon>
    </lineage>
</organism>
<evidence type="ECO:0008006" key="4">
    <source>
        <dbReference type="Google" id="ProtNLM"/>
    </source>
</evidence>
<evidence type="ECO:0000313" key="3">
    <source>
        <dbReference type="Proteomes" id="UP000196710"/>
    </source>
</evidence>
<feature type="transmembrane region" description="Helical" evidence="1">
    <location>
        <begin position="218"/>
        <end position="242"/>
    </location>
</feature>
<proteinExistence type="predicted"/>
<feature type="transmembrane region" description="Helical" evidence="1">
    <location>
        <begin position="51"/>
        <end position="76"/>
    </location>
</feature>
<evidence type="ECO:0000256" key="1">
    <source>
        <dbReference type="SAM" id="Phobius"/>
    </source>
</evidence>
<keyword evidence="1" id="KW-1133">Transmembrane helix</keyword>
<dbReference type="Proteomes" id="UP000196710">
    <property type="component" value="Chromosome"/>
</dbReference>
<accession>A0ABN5A3S2</accession>
<reference evidence="3" key="1">
    <citation type="submission" date="2017-05" db="EMBL/GenBank/DDBJ databases">
        <title>Improved OligoMM genomes.</title>
        <authorList>
            <person name="Garzetti D."/>
        </authorList>
    </citation>
    <scope>NUCLEOTIDE SEQUENCE [LARGE SCALE GENOMIC DNA]</scope>
    <source>
        <strain evidence="3">KB18</strain>
    </source>
</reference>
<keyword evidence="1" id="KW-0812">Transmembrane</keyword>
<name>A0ABN5A3S2_9FIRM</name>
<feature type="transmembrane region" description="Helical" evidence="1">
    <location>
        <begin position="141"/>
        <end position="158"/>
    </location>
</feature>